<keyword evidence="2" id="KW-1185">Reference proteome</keyword>
<reference evidence="1 2" key="1">
    <citation type="submission" date="2019-05" db="EMBL/GenBank/DDBJ databases">
        <title>Mikania micrantha, genome provides insights into the molecular mechanism of rapid growth.</title>
        <authorList>
            <person name="Liu B."/>
        </authorList>
    </citation>
    <scope>NUCLEOTIDE SEQUENCE [LARGE SCALE GENOMIC DNA]</scope>
    <source>
        <strain evidence="1">NLD-2019</strain>
        <tissue evidence="1">Leaf</tissue>
    </source>
</reference>
<comment type="caution">
    <text evidence="1">The sequence shown here is derived from an EMBL/GenBank/DDBJ whole genome shotgun (WGS) entry which is preliminary data.</text>
</comment>
<dbReference type="EMBL" id="SZYD01000017">
    <property type="protein sequence ID" value="KAD3067094.1"/>
    <property type="molecule type" value="Genomic_DNA"/>
</dbReference>
<dbReference type="AlphaFoldDB" id="A0A5N6LZN7"/>
<sequence>MADFEAPSFSLGLDCDVFDSEPQITPVIQETDHSSSNQFSVAFETLKDEDNEFETLVVDDSEPEYPDSHPKLKRLRRGLTLGATTSSSLSATATATAATEMHFTAVIDDEDVDFFSSPVDRLTDQHLHTKHHLVFIFSNFSPNKPGALINRSAKRKQHFSNDHEPVSTGFNNMVFPKLIASPLRGFQQTDSDSDSDDPCVSDKCNGADLNSNIGIYDDLPQHVNKKLNVSNAWKDLPKAYHYFFHDNPRIQELVRSRLPNFFPLGSNLNINLEQPGTLKIDYMRQFSIGESSKQAVRTIEKKKSSTSMKISRNLETDEMSQGWVNPKLSVDKLTVKRKVRSACQTAGHWLTNSDGNKVYIGKSGQELTGRVAYIQYKKESGLGFKKVKRKSVNKKKK</sequence>
<proteinExistence type="predicted"/>
<dbReference type="PANTHER" id="PTHR38371:SF1">
    <property type="entry name" value="RHO GTPASE-ACTIVATING PROTEIN"/>
    <property type="match status" value="1"/>
</dbReference>
<gene>
    <name evidence="1" type="ORF">E3N88_34974</name>
</gene>
<evidence type="ECO:0000313" key="2">
    <source>
        <dbReference type="Proteomes" id="UP000326396"/>
    </source>
</evidence>
<dbReference type="PANTHER" id="PTHR38371">
    <property type="entry name" value="RHO GTPASE-ACTIVATING PROTEIN"/>
    <property type="match status" value="1"/>
</dbReference>
<name>A0A5N6LZN7_9ASTR</name>
<dbReference type="OrthoDB" id="1671977at2759"/>
<dbReference type="Proteomes" id="UP000326396">
    <property type="component" value="Linkage Group LG7"/>
</dbReference>
<organism evidence="1 2">
    <name type="scientific">Mikania micrantha</name>
    <name type="common">bitter vine</name>
    <dbReference type="NCBI Taxonomy" id="192012"/>
    <lineage>
        <taxon>Eukaryota</taxon>
        <taxon>Viridiplantae</taxon>
        <taxon>Streptophyta</taxon>
        <taxon>Embryophyta</taxon>
        <taxon>Tracheophyta</taxon>
        <taxon>Spermatophyta</taxon>
        <taxon>Magnoliopsida</taxon>
        <taxon>eudicotyledons</taxon>
        <taxon>Gunneridae</taxon>
        <taxon>Pentapetalae</taxon>
        <taxon>asterids</taxon>
        <taxon>campanulids</taxon>
        <taxon>Asterales</taxon>
        <taxon>Asteraceae</taxon>
        <taxon>Asteroideae</taxon>
        <taxon>Heliantheae alliance</taxon>
        <taxon>Eupatorieae</taxon>
        <taxon>Mikania</taxon>
    </lineage>
</organism>
<evidence type="ECO:0000313" key="1">
    <source>
        <dbReference type="EMBL" id="KAD3067094.1"/>
    </source>
</evidence>
<accession>A0A5N6LZN7</accession>
<protein>
    <submittedName>
        <fullName evidence="1">Uncharacterized protein</fullName>
    </submittedName>
</protein>